<sequence>MEQGQGQGQGGALSNGSIKFTTRTPPIPVEPLLGEWVDKGLPINCSAWTPLPNTVNKDQSFEQSSTCSQEQTRTVEEQVKNLDTGVISKTGNKSEESQTISVVKKQSVSGTGKCVYGFNWGAGYWIESSNNTTNFMWYGPSFGYNETLNKTLAGHPTSYTQAGYTYRRGLYNNGSGGGNIYYSICRE</sequence>
<reference evidence="2 3" key="1">
    <citation type="submission" date="2020-12" db="EMBL/GenBank/DDBJ databases">
        <title>Comparative genomic insights into the epidemiology and virulence of plant pathogenic Pseudomonads from Turkey.</title>
        <authorList>
            <person name="Dillon M."/>
            <person name="Ruiz-Bedoya T."/>
            <person name="Bendalovic-Torma C."/>
            <person name="Guttman K.M."/>
            <person name="Kwak H."/>
            <person name="Middleton M.A."/>
            <person name="Wang P.W."/>
            <person name="Horuz S."/>
            <person name="Aysan Y."/>
            <person name="Guttman D.S."/>
        </authorList>
    </citation>
    <scope>NUCLEOTIDE SEQUENCE [LARGE SCALE GENOMIC DNA]</scope>
    <source>
        <strain evidence="2 3">S5_IA_2b</strain>
    </source>
</reference>
<dbReference type="Proteomes" id="UP000648914">
    <property type="component" value="Unassembled WGS sequence"/>
</dbReference>
<accession>A0ABS0UQW0</accession>
<keyword evidence="3" id="KW-1185">Reference proteome</keyword>
<evidence type="ECO:0000313" key="3">
    <source>
        <dbReference type="Proteomes" id="UP000648914"/>
    </source>
</evidence>
<dbReference type="RefSeq" id="WP_198731034.1">
    <property type="nucleotide sequence ID" value="NZ_JAEILF010000116.1"/>
</dbReference>
<protein>
    <submittedName>
        <fullName evidence="2">Uncharacterized protein</fullName>
    </submittedName>
</protein>
<comment type="caution">
    <text evidence="2">The sequence shown here is derived from an EMBL/GenBank/DDBJ whole genome shotgun (WGS) entry which is preliminary data.</text>
</comment>
<organism evidence="2 3">
    <name type="scientific">Pseudomonas synxantha</name>
    <dbReference type="NCBI Taxonomy" id="47883"/>
    <lineage>
        <taxon>Bacteria</taxon>
        <taxon>Pseudomonadati</taxon>
        <taxon>Pseudomonadota</taxon>
        <taxon>Gammaproteobacteria</taxon>
        <taxon>Pseudomonadales</taxon>
        <taxon>Pseudomonadaceae</taxon>
        <taxon>Pseudomonas</taxon>
    </lineage>
</organism>
<evidence type="ECO:0000256" key="1">
    <source>
        <dbReference type="SAM" id="MobiDB-lite"/>
    </source>
</evidence>
<dbReference type="EMBL" id="JAEILG010000099">
    <property type="protein sequence ID" value="MBI6567976.1"/>
    <property type="molecule type" value="Genomic_DNA"/>
</dbReference>
<name>A0ABS0UQW0_9PSED</name>
<feature type="region of interest" description="Disordered" evidence="1">
    <location>
        <begin position="1"/>
        <end position="22"/>
    </location>
</feature>
<feature type="compositionally biased region" description="Gly residues" evidence="1">
    <location>
        <begin position="1"/>
        <end position="13"/>
    </location>
</feature>
<evidence type="ECO:0000313" key="2">
    <source>
        <dbReference type="EMBL" id="MBI6567976.1"/>
    </source>
</evidence>
<proteinExistence type="predicted"/>
<gene>
    <name evidence="2" type="ORF">YA0852_28295</name>
</gene>